<dbReference type="Proteomes" id="UP000805614">
    <property type="component" value="Unassembled WGS sequence"/>
</dbReference>
<evidence type="ECO:0000313" key="2">
    <source>
        <dbReference type="EMBL" id="MBC6471262.1"/>
    </source>
</evidence>
<dbReference type="InterPro" id="IPR036513">
    <property type="entry name" value="STAS_dom_sf"/>
</dbReference>
<dbReference type="PROSITE" id="PS50801">
    <property type="entry name" value="STAS"/>
    <property type="match status" value="1"/>
</dbReference>
<dbReference type="InterPro" id="IPR002645">
    <property type="entry name" value="STAS_dom"/>
</dbReference>
<comment type="caution">
    <text evidence="2">The sequence shown here is derived from an EMBL/GenBank/DDBJ whole genome shotgun (WGS) entry which is preliminary data.</text>
</comment>
<dbReference type="SUPFAM" id="SSF52091">
    <property type="entry name" value="SpoIIaa-like"/>
    <property type="match status" value="1"/>
</dbReference>
<organism evidence="2 3">
    <name type="scientific">Actinomadura alba</name>
    <dbReference type="NCBI Taxonomy" id="406431"/>
    <lineage>
        <taxon>Bacteria</taxon>
        <taxon>Bacillati</taxon>
        <taxon>Actinomycetota</taxon>
        <taxon>Actinomycetes</taxon>
        <taxon>Streptosporangiales</taxon>
        <taxon>Thermomonosporaceae</taxon>
        <taxon>Actinomadura</taxon>
    </lineage>
</organism>
<evidence type="ECO:0000259" key="1">
    <source>
        <dbReference type="PROSITE" id="PS50801"/>
    </source>
</evidence>
<evidence type="ECO:0000313" key="3">
    <source>
        <dbReference type="Proteomes" id="UP000805614"/>
    </source>
</evidence>
<protein>
    <submittedName>
        <fullName evidence="2">STAS domain-containing protein</fullName>
    </submittedName>
</protein>
<dbReference type="RefSeq" id="WP_187248302.1">
    <property type="nucleotide sequence ID" value="NZ_BAAAOK010000008.1"/>
</dbReference>
<sequence>MLYEDGHLRITQAVRPELLLVRGEIDITNSAAVAQVLAETRERFGRVLVDTSELTFVDVSGWRVLTALHVEPPDRRPQLTSIAPCLGRMSRLMTDLGP</sequence>
<name>A0ABR7M2B0_9ACTN</name>
<dbReference type="Pfam" id="PF01740">
    <property type="entry name" value="STAS"/>
    <property type="match status" value="1"/>
</dbReference>
<feature type="domain" description="STAS" evidence="1">
    <location>
        <begin position="18"/>
        <end position="98"/>
    </location>
</feature>
<dbReference type="Gene3D" id="3.30.750.24">
    <property type="entry name" value="STAS domain"/>
    <property type="match status" value="1"/>
</dbReference>
<keyword evidence="3" id="KW-1185">Reference proteome</keyword>
<gene>
    <name evidence="2" type="ORF">HKK74_38135</name>
</gene>
<accession>A0ABR7M2B0</accession>
<dbReference type="CDD" id="cd07043">
    <property type="entry name" value="STAS_anti-anti-sigma_factors"/>
    <property type="match status" value="1"/>
</dbReference>
<dbReference type="EMBL" id="JABVEC010000064">
    <property type="protein sequence ID" value="MBC6471262.1"/>
    <property type="molecule type" value="Genomic_DNA"/>
</dbReference>
<proteinExistence type="predicted"/>
<reference evidence="2 3" key="1">
    <citation type="submission" date="2020-06" db="EMBL/GenBank/DDBJ databases">
        <title>Actinomadura xiongansis sp. nov., isolated from soil of Baiyangdian.</title>
        <authorList>
            <person name="Zhang X."/>
        </authorList>
    </citation>
    <scope>NUCLEOTIDE SEQUENCE [LARGE SCALE GENOMIC DNA]</scope>
    <source>
        <strain evidence="2 3">HBUM206468</strain>
    </source>
</reference>